<sequence>LRPLSRASNTSSAGTAHVKFNWKAINIDSKHVIFRCNGICKDNPKYNVHTVGDPRNALTRFRSSEAVELPIPSFVVS</sequence>
<protein>
    <submittedName>
        <fullName evidence="1">ZP domain-containing protein</fullName>
    </submittedName>
</protein>
<proteinExistence type="predicted"/>
<organism evidence="1">
    <name type="scientific">Gongylonema pulchrum</name>
    <dbReference type="NCBI Taxonomy" id="637853"/>
    <lineage>
        <taxon>Eukaryota</taxon>
        <taxon>Metazoa</taxon>
        <taxon>Ecdysozoa</taxon>
        <taxon>Nematoda</taxon>
        <taxon>Chromadorea</taxon>
        <taxon>Rhabditida</taxon>
        <taxon>Spirurina</taxon>
        <taxon>Spiruromorpha</taxon>
        <taxon>Spiruroidea</taxon>
        <taxon>Gongylonematidae</taxon>
        <taxon>Gongylonema</taxon>
    </lineage>
</organism>
<reference evidence="1" key="1">
    <citation type="submission" date="2016-06" db="UniProtKB">
        <authorList>
            <consortium name="WormBaseParasite"/>
        </authorList>
    </citation>
    <scope>IDENTIFICATION</scope>
</reference>
<dbReference type="WBParaSite" id="GPUH_0000674901-mRNA-1">
    <property type="protein sequence ID" value="GPUH_0000674901-mRNA-1"/>
    <property type="gene ID" value="GPUH_0000674901"/>
</dbReference>
<accession>A0A183DDE9</accession>
<evidence type="ECO:0000313" key="1">
    <source>
        <dbReference type="WBParaSite" id="GPUH_0000674901-mRNA-1"/>
    </source>
</evidence>
<name>A0A183DDE9_9BILA</name>
<dbReference type="AlphaFoldDB" id="A0A183DDE9"/>